<evidence type="ECO:0000313" key="2">
    <source>
        <dbReference type="Proteomes" id="UP000216624"/>
    </source>
</evidence>
<feature type="non-terminal residue" evidence="1">
    <location>
        <position position="1"/>
    </location>
</feature>
<comment type="caution">
    <text evidence="1">The sequence shown here is derived from an EMBL/GenBank/DDBJ whole genome shotgun (WGS) entry which is preliminary data.</text>
</comment>
<dbReference type="Pfam" id="PF07735">
    <property type="entry name" value="FBA_2"/>
    <property type="match status" value="1"/>
</dbReference>
<dbReference type="PANTHER" id="PTHR21503:SF8">
    <property type="entry name" value="F-BOX ASSOCIATED DOMAIN-CONTAINING PROTEIN-RELATED"/>
    <property type="match status" value="1"/>
</dbReference>
<dbReference type="OMA" id="WYKESST"/>
<proteinExistence type="predicted"/>
<protein>
    <submittedName>
        <fullName evidence="1">Uncharacterized protein</fullName>
    </submittedName>
</protein>
<dbReference type="PROSITE" id="PS50181">
    <property type="entry name" value="FBOX"/>
    <property type="match status" value="1"/>
</dbReference>
<dbReference type="SUPFAM" id="SSF81383">
    <property type="entry name" value="F-box domain"/>
    <property type="match status" value="1"/>
</dbReference>
<evidence type="ECO:0000313" key="1">
    <source>
        <dbReference type="EMBL" id="OZF98948.1"/>
    </source>
</evidence>
<sequence>MIPLLQILNRLSSYNKSINPNSTFHLLRLPSLARDEVLETFTSIELFNLSLVSHKMRIIIRSSKNWKKFELRMGVSGCGFAFILSINMNFFGKVFVLAESYRQLFVQVKNLTLEHDLEDDFKKKYYILDNFNVTNNLWIYSQFDFEKLRNSFPSDLNFVSIYHSQHLTMHSLSTLNARIVCLLKSTFNSGNFNCFMKEWVSGAYLRTKYFSCDVLGNLNKRDVFIDINVEEHPITFKRSYSIDNHEAIVFSGGLDISRSDGISATIILNPKGFKMMVWPDAKGVSSI</sequence>
<dbReference type="Proteomes" id="UP000216624">
    <property type="component" value="Unassembled WGS sequence"/>
</dbReference>
<reference evidence="1" key="1">
    <citation type="submission" date="2017-08" db="EMBL/GenBank/DDBJ databases">
        <authorList>
            <person name="de Groot N.N."/>
        </authorList>
    </citation>
    <scope>NUCLEOTIDE SEQUENCE [LARGE SCALE GENOMIC DNA]</scope>
    <source>
        <strain evidence="1">PX439</strain>
    </source>
</reference>
<dbReference type="EMBL" id="NMWX01000006">
    <property type="protein sequence ID" value="OZF98948.1"/>
    <property type="molecule type" value="Genomic_DNA"/>
</dbReference>
<gene>
    <name evidence="1" type="ORF">FL82_03344</name>
</gene>
<dbReference type="InterPro" id="IPR036047">
    <property type="entry name" value="F-box-like_dom_sf"/>
</dbReference>
<organism evidence="1 2">
    <name type="scientific">Caenorhabditis remanei</name>
    <name type="common">Caenorhabditis vulgaris</name>
    <dbReference type="NCBI Taxonomy" id="31234"/>
    <lineage>
        <taxon>Eukaryota</taxon>
        <taxon>Metazoa</taxon>
        <taxon>Ecdysozoa</taxon>
        <taxon>Nematoda</taxon>
        <taxon>Chromadorea</taxon>
        <taxon>Rhabditida</taxon>
        <taxon>Rhabditina</taxon>
        <taxon>Rhabditomorpha</taxon>
        <taxon>Rhabditoidea</taxon>
        <taxon>Rhabditidae</taxon>
        <taxon>Peloderinae</taxon>
        <taxon>Caenorhabditis</taxon>
    </lineage>
</organism>
<dbReference type="InterPro" id="IPR001810">
    <property type="entry name" value="F-box_dom"/>
</dbReference>
<name>A0A261ALR8_CAERE</name>
<dbReference type="SMART" id="SM00256">
    <property type="entry name" value="FBOX"/>
    <property type="match status" value="1"/>
</dbReference>
<keyword evidence="2" id="KW-1185">Reference proteome</keyword>
<dbReference type="InterPro" id="IPR012885">
    <property type="entry name" value="F-box_Sdz-33"/>
</dbReference>
<accession>A0A261ALR8</accession>
<dbReference type="Pfam" id="PF00646">
    <property type="entry name" value="F-box"/>
    <property type="match status" value="1"/>
</dbReference>
<dbReference type="PANTHER" id="PTHR21503">
    <property type="entry name" value="F-BOX-CONTAINING HYPOTHETICAL PROTEIN C.ELEGANS"/>
    <property type="match status" value="1"/>
</dbReference>
<dbReference type="HOGENOM" id="CLU_970577_0_0_1"/>